<accession>L0NKN8</accession>
<keyword evidence="1" id="KW-0812">Transmembrane</keyword>
<dbReference type="AlphaFoldDB" id="L0NKN8"/>
<dbReference type="STRING" id="1125847.NT26_3149"/>
<evidence type="ECO:0000313" key="3">
    <source>
        <dbReference type="Proteomes" id="UP000010792"/>
    </source>
</evidence>
<gene>
    <name evidence="2" type="ORF">NT26_3149</name>
</gene>
<organism evidence="2 3">
    <name type="scientific">Pseudorhizobium banfieldiae</name>
    <dbReference type="NCBI Taxonomy" id="1125847"/>
    <lineage>
        <taxon>Bacteria</taxon>
        <taxon>Pseudomonadati</taxon>
        <taxon>Pseudomonadota</taxon>
        <taxon>Alphaproteobacteria</taxon>
        <taxon>Hyphomicrobiales</taxon>
        <taxon>Rhizobiaceae</taxon>
        <taxon>Rhizobium/Agrobacterium group</taxon>
        <taxon>Pseudorhizobium</taxon>
    </lineage>
</organism>
<reference evidence="2 3" key="1">
    <citation type="journal article" date="2013" name="Genome Biol. Evol.">
        <title>Life in an arsenic-containing gold mine: genome and physiology of the autotrophic arsenite-oxidizing bacterium rhizobium sp. NT-26.</title>
        <authorList>
            <person name="Andres J."/>
            <person name="Arsene-Ploetze F."/>
            <person name="Barbe V."/>
            <person name="Brochier-Armanet C."/>
            <person name="Cleiss-Arnold J."/>
            <person name="Coppee J.Y."/>
            <person name="Dillies M.A."/>
            <person name="Geist"/>
            <person name="L"/>
            <person name="Joublin A."/>
            <person name="Koechler S."/>
            <person name="Lassalle F."/>
            <person name="Marchal M."/>
            <person name="Medigue C."/>
            <person name="Muller D."/>
            <person name="Nesme X."/>
            <person name="Plewniak F."/>
            <person name="Proux C."/>
            <person name="Ramirez-Bahena M.H."/>
            <person name="Schenowitz C."/>
            <person name="Sismeiro O."/>
            <person name="Vallenet D."/>
            <person name="Santini J.M."/>
            <person name="Bertin P.N."/>
        </authorList>
    </citation>
    <scope>NUCLEOTIDE SEQUENCE [LARGE SCALE GENOMIC DNA]</scope>
    <source>
        <strain evidence="2 3">NT-26</strain>
    </source>
</reference>
<dbReference type="KEGG" id="rht:NT26_3149"/>
<evidence type="ECO:0000256" key="1">
    <source>
        <dbReference type="SAM" id="Phobius"/>
    </source>
</evidence>
<protein>
    <submittedName>
        <fullName evidence="2">Uncharacterized protein</fullName>
    </submittedName>
</protein>
<keyword evidence="1" id="KW-0472">Membrane</keyword>
<evidence type="ECO:0000313" key="2">
    <source>
        <dbReference type="EMBL" id="CCF20872.1"/>
    </source>
</evidence>
<keyword evidence="1" id="KW-1133">Transmembrane helix</keyword>
<proteinExistence type="predicted"/>
<name>L0NKN8_9HYPH</name>
<sequence length="122" mass="13772">MRTVIVHDRTPSDDRLAYWLGVLAAIPISYPTVPYYLFAFAILLICVMALFMRMTRPLSDIALFAAAAGILMCAIAILSSLSSPYRELLDPARISTTSFFYLFFICGLERWLGLSEQFRAFC</sequence>
<feature type="transmembrane region" description="Helical" evidence="1">
    <location>
        <begin position="61"/>
        <end position="82"/>
    </location>
</feature>
<dbReference type="EMBL" id="FO082820">
    <property type="protein sequence ID" value="CCF20872.1"/>
    <property type="molecule type" value="Genomic_DNA"/>
</dbReference>
<keyword evidence="3" id="KW-1185">Reference proteome</keyword>
<feature type="transmembrane region" description="Helical" evidence="1">
    <location>
        <begin position="33"/>
        <end position="52"/>
    </location>
</feature>
<dbReference type="RefSeq" id="WP_052639878.1">
    <property type="nucleotide sequence ID" value="NZ_FO082820.1"/>
</dbReference>
<dbReference type="Proteomes" id="UP000010792">
    <property type="component" value="Chromosome"/>
</dbReference>